<evidence type="ECO:0000256" key="5">
    <source>
        <dbReference type="PIRNR" id="PIRNR005426"/>
    </source>
</evidence>
<dbReference type="InterPro" id="IPR029479">
    <property type="entry name" value="Nitroreductase"/>
</dbReference>
<dbReference type="PIRSF" id="PIRSF005426">
    <property type="entry name" value="Frp"/>
    <property type="match status" value="1"/>
</dbReference>
<dbReference type="PANTHER" id="PTHR43425:SF3">
    <property type="entry name" value="NADPH-DEPENDENT OXIDOREDUCTASE"/>
    <property type="match status" value="1"/>
</dbReference>
<dbReference type="Pfam" id="PF00881">
    <property type="entry name" value="Nitroreductase"/>
    <property type="match status" value="1"/>
</dbReference>
<accession>A0A1H1CNA6</accession>
<evidence type="ECO:0000313" key="7">
    <source>
        <dbReference type="EMBL" id="SDQ65662.1"/>
    </source>
</evidence>
<dbReference type="Gene3D" id="3.40.109.10">
    <property type="entry name" value="NADH Oxidase"/>
    <property type="match status" value="1"/>
</dbReference>
<dbReference type="SUPFAM" id="SSF55469">
    <property type="entry name" value="FMN-dependent nitroreductase-like"/>
    <property type="match status" value="1"/>
</dbReference>
<dbReference type="NCBIfam" id="NF008033">
    <property type="entry name" value="PRK10765.1"/>
    <property type="match status" value="1"/>
</dbReference>
<evidence type="ECO:0000256" key="2">
    <source>
        <dbReference type="ARBA" id="ARBA00022630"/>
    </source>
</evidence>
<dbReference type="InterPro" id="IPR000415">
    <property type="entry name" value="Nitroreductase-like"/>
</dbReference>
<dbReference type="Proteomes" id="UP000199444">
    <property type="component" value="Unassembled WGS sequence"/>
</dbReference>
<dbReference type="InterPro" id="IPR016446">
    <property type="entry name" value="Flavin_OxRdtase_Frp"/>
</dbReference>
<reference evidence="7 8" key="1">
    <citation type="submission" date="2016-10" db="EMBL/GenBank/DDBJ databases">
        <authorList>
            <person name="de Groot N.N."/>
        </authorList>
    </citation>
    <scope>NUCLEOTIDE SEQUENCE [LARGE SCALE GENOMIC DNA]</scope>
    <source>
        <strain evidence="7 8">CGMCC 1.10449</strain>
    </source>
</reference>
<dbReference type="EMBL" id="FNKD01000002">
    <property type="protein sequence ID" value="SDQ65662.1"/>
    <property type="molecule type" value="Genomic_DNA"/>
</dbReference>
<dbReference type="STRING" id="553311.SAMN05216231_2330"/>
<evidence type="ECO:0000259" key="6">
    <source>
        <dbReference type="Pfam" id="PF00881"/>
    </source>
</evidence>
<protein>
    <submittedName>
        <fullName evidence="7">FMN reductase (NADPH)</fullName>
    </submittedName>
</protein>
<feature type="domain" description="Nitroreductase" evidence="6">
    <location>
        <begin position="8"/>
        <end position="165"/>
    </location>
</feature>
<gene>
    <name evidence="7" type="ORF">SAMN05216231_2330</name>
</gene>
<keyword evidence="3 5" id="KW-0288">FMN</keyword>
<comment type="similarity">
    <text evidence="1 5">Belongs to the flavin oxidoreductase frp family.</text>
</comment>
<evidence type="ECO:0000256" key="1">
    <source>
        <dbReference type="ARBA" id="ARBA00008366"/>
    </source>
</evidence>
<evidence type="ECO:0000313" key="8">
    <source>
        <dbReference type="Proteomes" id="UP000199444"/>
    </source>
</evidence>
<dbReference type="AlphaFoldDB" id="A0A1H1CNA6"/>
<evidence type="ECO:0000256" key="3">
    <source>
        <dbReference type="ARBA" id="ARBA00022643"/>
    </source>
</evidence>
<keyword evidence="8" id="KW-1185">Reference proteome</keyword>
<name>A0A1H1CNA6_9BACI</name>
<organism evidence="7 8">
    <name type="scientific">Virgibacillus salinus</name>
    <dbReference type="NCBI Taxonomy" id="553311"/>
    <lineage>
        <taxon>Bacteria</taxon>
        <taxon>Bacillati</taxon>
        <taxon>Bacillota</taxon>
        <taxon>Bacilli</taxon>
        <taxon>Bacillales</taxon>
        <taxon>Bacillaceae</taxon>
        <taxon>Virgibacillus</taxon>
    </lineage>
</organism>
<keyword evidence="4 5" id="KW-0560">Oxidoreductase</keyword>
<proteinExistence type="inferred from homology"/>
<dbReference type="RefSeq" id="WP_092493141.1">
    <property type="nucleotide sequence ID" value="NZ_FNKD01000002.1"/>
</dbReference>
<dbReference type="CDD" id="cd02146">
    <property type="entry name" value="NfsA-like"/>
    <property type="match status" value="1"/>
</dbReference>
<evidence type="ECO:0000256" key="4">
    <source>
        <dbReference type="ARBA" id="ARBA00023002"/>
    </source>
</evidence>
<dbReference type="PANTHER" id="PTHR43425">
    <property type="entry name" value="OXYGEN-INSENSITIVE NADPH NITROREDUCTASE"/>
    <property type="match status" value="1"/>
</dbReference>
<sequence length="249" mass="28591">MNDTVNIISNHRSIRKFQSEQLTTEQIHTIIGAAQQASTSSYVMAYTVIGITDETVKARLKEVSGQDYVKENGHFFVFCADLNRIYQQATPEEQKAMQESIESTEQFLVSTVDTALVAQNTVIAAESMGLGTCFIGSLRNNINRVNDILELPDYVVPLFGMAVGYPDENPDKKPRLPIDAVYHENKYNTDYQFQRELIDNFNEELKTYYQTRSNNTRTDTWSEQMVRKYKIANRMDVTPFIKSKNLNKR</sequence>
<keyword evidence="2 5" id="KW-0285">Flavoprotein</keyword>
<dbReference type="GO" id="GO:0016491">
    <property type="term" value="F:oxidoreductase activity"/>
    <property type="evidence" value="ECO:0007669"/>
    <property type="project" value="UniProtKB-UniRule"/>
</dbReference>
<keyword evidence="5" id="KW-0521">NADP</keyword>